<name>A0A8H2XIH6_9AGAM</name>
<protein>
    <recommendedName>
        <fullName evidence="3">NmrA-like domain-containing protein</fullName>
    </recommendedName>
</protein>
<comment type="caution">
    <text evidence="4">The sequence shown here is derived from an EMBL/GenBank/DDBJ whole genome shotgun (WGS) entry which is preliminary data.</text>
</comment>
<sequence>MDSRSDKPIIAVCGATGFQGGSTVKHLLRDGRFAIRGLTRKPESANAKGLVALGVELVRADFDDVDSLIAAFKGCHGVFGVTDYFDAFEREAQQGINIVDAAKAAGVKHLVLSSAAETDPPMPILETKAKAAAHLRASGIPCTVFVTSFYYSTLNLFDAITRDPRTGGWKFYIPFPTDIPMPTISPRDIGAYITAAFTNPEEWIGKDMHIVNEYITPREFAETFADVTCSYVEITEVTREDFFAMEDQPFILQAWGTFKWFIEQHDNNKPFFDVYLAKRLCPDNQLFRDFVKEHMEQPAEQPMTIQCYRTQERFSDNNVVVS</sequence>
<dbReference type="Gene3D" id="3.90.25.10">
    <property type="entry name" value="UDP-galactose 4-epimerase, domain 1"/>
    <property type="match status" value="1"/>
</dbReference>
<keyword evidence="2" id="KW-0521">NADP</keyword>
<dbReference type="InterPro" id="IPR051164">
    <property type="entry name" value="NmrA-like_oxidored"/>
</dbReference>
<evidence type="ECO:0000259" key="3">
    <source>
        <dbReference type="Pfam" id="PF05368"/>
    </source>
</evidence>
<comment type="similarity">
    <text evidence="1">Belongs to the NmrA-type oxidoreductase family.</text>
</comment>
<reference evidence="4" key="1">
    <citation type="submission" date="2021-01" db="EMBL/GenBank/DDBJ databases">
        <authorList>
            <person name="Kaushik A."/>
        </authorList>
    </citation>
    <scope>NUCLEOTIDE SEQUENCE</scope>
    <source>
        <strain evidence="4">AG6-10EEA</strain>
    </source>
</reference>
<dbReference type="Pfam" id="PF05368">
    <property type="entry name" value="NmrA"/>
    <property type="match status" value="1"/>
</dbReference>
<dbReference type="InterPro" id="IPR036291">
    <property type="entry name" value="NAD(P)-bd_dom_sf"/>
</dbReference>
<dbReference type="Gene3D" id="3.40.50.720">
    <property type="entry name" value="NAD(P)-binding Rossmann-like Domain"/>
    <property type="match status" value="1"/>
</dbReference>
<dbReference type="EMBL" id="CAJMXA010000322">
    <property type="protein sequence ID" value="CAE6425874.1"/>
    <property type="molecule type" value="Genomic_DNA"/>
</dbReference>
<organism evidence="4 5">
    <name type="scientific">Rhizoctonia solani</name>
    <dbReference type="NCBI Taxonomy" id="456999"/>
    <lineage>
        <taxon>Eukaryota</taxon>
        <taxon>Fungi</taxon>
        <taxon>Dikarya</taxon>
        <taxon>Basidiomycota</taxon>
        <taxon>Agaricomycotina</taxon>
        <taxon>Agaricomycetes</taxon>
        <taxon>Cantharellales</taxon>
        <taxon>Ceratobasidiaceae</taxon>
        <taxon>Rhizoctonia</taxon>
    </lineage>
</organism>
<gene>
    <name evidence="4" type="ORF">RDB_LOCUS18116</name>
</gene>
<dbReference type="PANTHER" id="PTHR42748:SF7">
    <property type="entry name" value="NMRA LIKE REDOX SENSOR 1-RELATED"/>
    <property type="match status" value="1"/>
</dbReference>
<dbReference type="AlphaFoldDB" id="A0A8H2XIH6"/>
<dbReference type="CDD" id="cd05251">
    <property type="entry name" value="NmrA_like_SDR_a"/>
    <property type="match status" value="1"/>
</dbReference>
<dbReference type="InterPro" id="IPR008030">
    <property type="entry name" value="NmrA-like"/>
</dbReference>
<evidence type="ECO:0000256" key="2">
    <source>
        <dbReference type="ARBA" id="ARBA00022857"/>
    </source>
</evidence>
<evidence type="ECO:0000313" key="4">
    <source>
        <dbReference type="EMBL" id="CAE6425874.1"/>
    </source>
</evidence>
<dbReference type="PANTHER" id="PTHR42748">
    <property type="entry name" value="NITROGEN METABOLITE REPRESSION PROTEIN NMRA FAMILY MEMBER"/>
    <property type="match status" value="1"/>
</dbReference>
<evidence type="ECO:0000313" key="5">
    <source>
        <dbReference type="Proteomes" id="UP000663853"/>
    </source>
</evidence>
<accession>A0A8H2XIH6</accession>
<evidence type="ECO:0000256" key="1">
    <source>
        <dbReference type="ARBA" id="ARBA00006328"/>
    </source>
</evidence>
<dbReference type="Proteomes" id="UP000663853">
    <property type="component" value="Unassembled WGS sequence"/>
</dbReference>
<feature type="domain" description="NmrA-like" evidence="3">
    <location>
        <begin position="8"/>
        <end position="262"/>
    </location>
</feature>
<dbReference type="SUPFAM" id="SSF51735">
    <property type="entry name" value="NAD(P)-binding Rossmann-fold domains"/>
    <property type="match status" value="1"/>
</dbReference>
<proteinExistence type="inferred from homology"/>